<dbReference type="OrthoDB" id="643766at2"/>
<evidence type="ECO:0000259" key="3">
    <source>
        <dbReference type="Pfam" id="PF16344"/>
    </source>
</evidence>
<dbReference type="PIRSF" id="PIRSF018266">
    <property type="entry name" value="FecR"/>
    <property type="match status" value="1"/>
</dbReference>
<keyword evidence="1" id="KW-0472">Membrane</keyword>
<dbReference type="InterPro" id="IPR006860">
    <property type="entry name" value="FecR"/>
</dbReference>
<dbReference type="AlphaFoldDB" id="A0A3P1XVC0"/>
<dbReference type="Pfam" id="PF16344">
    <property type="entry name" value="FecR_C"/>
    <property type="match status" value="1"/>
</dbReference>
<evidence type="ECO:0000313" key="5">
    <source>
        <dbReference type="Proteomes" id="UP000278609"/>
    </source>
</evidence>
<dbReference type="PANTHER" id="PTHR30273:SF2">
    <property type="entry name" value="PROTEIN FECR"/>
    <property type="match status" value="1"/>
</dbReference>
<gene>
    <name evidence="4" type="ORF">EII40_01610</name>
</gene>
<dbReference type="InterPro" id="IPR032508">
    <property type="entry name" value="FecR_C"/>
</dbReference>
<keyword evidence="1" id="KW-1133">Transmembrane helix</keyword>
<accession>A0A3P1XVC0</accession>
<dbReference type="InterPro" id="IPR012373">
    <property type="entry name" value="Ferrdict_sens_TM"/>
</dbReference>
<dbReference type="FunFam" id="2.60.120.1440:FF:000001">
    <property type="entry name" value="Putative anti-sigma factor"/>
    <property type="match status" value="1"/>
</dbReference>
<organism evidence="4 5">
    <name type="scientific">Tannerella forsythia</name>
    <name type="common">Bacteroides forsythus</name>
    <dbReference type="NCBI Taxonomy" id="28112"/>
    <lineage>
        <taxon>Bacteria</taxon>
        <taxon>Pseudomonadati</taxon>
        <taxon>Bacteroidota</taxon>
        <taxon>Bacteroidia</taxon>
        <taxon>Bacteroidales</taxon>
        <taxon>Tannerellaceae</taxon>
        <taxon>Tannerella</taxon>
    </lineage>
</organism>
<evidence type="ECO:0000313" key="4">
    <source>
        <dbReference type="EMBL" id="RRD62772.1"/>
    </source>
</evidence>
<dbReference type="PANTHER" id="PTHR30273">
    <property type="entry name" value="PERIPLASMIC SIGNAL SENSOR AND SIGMA FACTOR ACTIVATOR FECR-RELATED"/>
    <property type="match status" value="1"/>
</dbReference>
<dbReference type="GO" id="GO:0016989">
    <property type="term" value="F:sigma factor antagonist activity"/>
    <property type="evidence" value="ECO:0007669"/>
    <property type="project" value="TreeGrafter"/>
</dbReference>
<dbReference type="EMBL" id="RQYS01000005">
    <property type="protein sequence ID" value="RRD62772.1"/>
    <property type="molecule type" value="Genomic_DNA"/>
</dbReference>
<sequence>MDNKLIQRYISGHVSEDEKKQILNWLEADEQNMRHYMALRKLFNFELWRREEKKETTFSRKLTLEILKIAAVFILSFYIGGIFSGTSGKESVTMQSVYVPMGQHVELMLADGSKVWLNAGSRFFFPTSFSDDVRQVKLEGEGFFEVQTDKERPFIVCTPEYKIKALGTSFNVFAYEDTELFEASLLEGKIEVCDNNRMQRIALSPNQKVSLENGRLKTLPIMHSDYFLWREGIISFDNEPVLAVMQKLELYFDVKMNIINEQVKANHYHYTGKFRMRDGLEHILKVLQMKKRFTYQVDEDTNTIEIK</sequence>
<dbReference type="Gene3D" id="3.55.50.30">
    <property type="match status" value="1"/>
</dbReference>
<dbReference type="RefSeq" id="WP_124750533.1">
    <property type="nucleotide sequence ID" value="NZ_RQYS01000005.1"/>
</dbReference>
<dbReference type="Proteomes" id="UP000278609">
    <property type="component" value="Unassembled WGS sequence"/>
</dbReference>
<dbReference type="Gene3D" id="2.60.120.1440">
    <property type="match status" value="1"/>
</dbReference>
<feature type="transmembrane region" description="Helical" evidence="1">
    <location>
        <begin position="62"/>
        <end position="83"/>
    </location>
</feature>
<name>A0A3P1XVC0_TANFO</name>
<proteinExistence type="predicted"/>
<comment type="caution">
    <text evidence="4">The sequence shown here is derived from an EMBL/GenBank/DDBJ whole genome shotgun (WGS) entry which is preliminary data.</text>
</comment>
<evidence type="ECO:0000259" key="2">
    <source>
        <dbReference type="Pfam" id="PF04773"/>
    </source>
</evidence>
<feature type="domain" description="Protein FecR C-terminal" evidence="3">
    <location>
        <begin position="234"/>
        <end position="304"/>
    </location>
</feature>
<feature type="domain" description="FecR protein" evidence="2">
    <location>
        <begin position="99"/>
        <end position="191"/>
    </location>
</feature>
<reference evidence="4 5" key="1">
    <citation type="submission" date="2018-11" db="EMBL/GenBank/DDBJ databases">
        <title>Genomes From Bacteria Associated with the Canine Oral Cavity: a Test Case for Automated Genome-Based Taxonomic Assignment.</title>
        <authorList>
            <person name="Coil D.A."/>
            <person name="Jospin G."/>
            <person name="Darling A.E."/>
            <person name="Wallis C."/>
            <person name="Davis I.J."/>
            <person name="Harris S."/>
            <person name="Eisen J.A."/>
            <person name="Holcombe L.J."/>
            <person name="O'Flynn C."/>
        </authorList>
    </citation>
    <scope>NUCLEOTIDE SEQUENCE [LARGE SCALE GENOMIC DNA]</scope>
    <source>
        <strain evidence="4 5">OH2617_COT-023</strain>
    </source>
</reference>
<dbReference type="Pfam" id="PF04773">
    <property type="entry name" value="FecR"/>
    <property type="match status" value="1"/>
</dbReference>
<protein>
    <submittedName>
        <fullName evidence="4">FecR family protein</fullName>
    </submittedName>
</protein>
<keyword evidence="1" id="KW-0812">Transmembrane</keyword>
<evidence type="ECO:0000256" key="1">
    <source>
        <dbReference type="SAM" id="Phobius"/>
    </source>
</evidence>